<dbReference type="EC" id="6.1.1.16" evidence="3"/>
<evidence type="ECO:0000256" key="10">
    <source>
        <dbReference type="ARBA" id="ARBA00023146"/>
    </source>
</evidence>
<evidence type="ECO:0000313" key="21">
    <source>
        <dbReference type="Proteomes" id="UP000095300"/>
    </source>
</evidence>
<dbReference type="PANTHER" id="PTHR10890">
    <property type="entry name" value="CYSTEINYL-TRNA SYNTHETASE"/>
    <property type="match status" value="1"/>
</dbReference>
<comment type="catalytic activity">
    <reaction evidence="15">
        <text>2 L-cysteine = S-sulfanyl-L-cysteine + L-alanine</text>
        <dbReference type="Rhea" id="RHEA:78543"/>
        <dbReference type="ChEBI" id="CHEBI:35235"/>
        <dbReference type="ChEBI" id="CHEBI:57972"/>
        <dbReference type="ChEBI" id="CHEBI:58591"/>
    </reaction>
    <physiologicalReaction direction="left-to-right" evidence="15">
        <dbReference type="Rhea" id="RHEA:78544"/>
    </physiologicalReaction>
</comment>
<protein>
    <recommendedName>
        <fullName evidence="3">cysteine--tRNA ligase</fullName>
        <ecNumber evidence="3">6.1.1.16</ecNumber>
    </recommendedName>
    <alternativeName>
        <fullName evidence="11">Cysteinyl-tRNA synthetase</fullName>
    </alternativeName>
</protein>
<comment type="cofactor">
    <cofactor evidence="1">
        <name>Zn(2+)</name>
        <dbReference type="ChEBI" id="CHEBI:29105"/>
    </cofactor>
</comment>
<name>A0A1I8NVP6_STOCA</name>
<evidence type="ECO:0000256" key="13">
    <source>
        <dbReference type="ARBA" id="ARBA00045476"/>
    </source>
</evidence>
<dbReference type="GO" id="GO:0005524">
    <property type="term" value="F:ATP binding"/>
    <property type="evidence" value="ECO:0007669"/>
    <property type="project" value="UniProtKB-KW"/>
</dbReference>
<comment type="function">
    <text evidence="13">In addition to its role as an aminoacyl-tRNA synthetase, has also cysteine persulfide synthase activity. Produces reactive persulfide species such as cysteine persulfide (CysSSH) from substrate cysteine and mediate direct incorporation of CysSSH into proteins during translations, resulting in protein persulfides and polysulfides. CysSSHs behave as potent antioxidants and cellular protectants.</text>
</comment>
<evidence type="ECO:0000259" key="19">
    <source>
        <dbReference type="Pfam" id="PF01406"/>
    </source>
</evidence>
<dbReference type="PANTHER" id="PTHR10890:SF27">
    <property type="entry name" value="CYSTEINE--TRNA LIGASE, MITOCHONDRIAL-RELATED"/>
    <property type="match status" value="1"/>
</dbReference>
<dbReference type="Gene3D" id="1.20.120.1910">
    <property type="entry name" value="Cysteine-tRNA ligase, C-terminal anti-codon recognition domain"/>
    <property type="match status" value="1"/>
</dbReference>
<keyword evidence="10" id="KW-0030">Aminoacyl-tRNA synthetase</keyword>
<evidence type="ECO:0000256" key="9">
    <source>
        <dbReference type="ARBA" id="ARBA00022917"/>
    </source>
</evidence>
<keyword evidence="4" id="KW-0436">Ligase</keyword>
<dbReference type="SUPFAM" id="SSF52374">
    <property type="entry name" value="Nucleotidylyl transferase"/>
    <property type="match status" value="1"/>
</dbReference>
<evidence type="ECO:0000256" key="14">
    <source>
        <dbReference type="ARBA" id="ARBA00047499"/>
    </source>
</evidence>
<evidence type="ECO:0000256" key="5">
    <source>
        <dbReference type="ARBA" id="ARBA00022723"/>
    </source>
</evidence>
<dbReference type="GO" id="GO:0005737">
    <property type="term" value="C:cytoplasm"/>
    <property type="evidence" value="ECO:0007669"/>
    <property type="project" value="TreeGrafter"/>
</dbReference>
<dbReference type="InterPro" id="IPR009080">
    <property type="entry name" value="tRNAsynth_Ia_anticodon-bd"/>
</dbReference>
<comment type="catalytic activity">
    <reaction evidence="14">
        <text>S-disulfanyl-L-cysteine + tRNA(Cys) + ATP = (S)-disulfanyl-L-cysteinyl-tRNA(Cys) + AMP + diphosphate</text>
        <dbReference type="Rhea" id="RHEA:78651"/>
        <dbReference type="Rhea" id="RHEA-COMP:9661"/>
        <dbReference type="Rhea" id="RHEA-COMP:19120"/>
        <dbReference type="ChEBI" id="CHEBI:30616"/>
        <dbReference type="ChEBI" id="CHEBI:33019"/>
        <dbReference type="ChEBI" id="CHEBI:78442"/>
        <dbReference type="ChEBI" id="CHEBI:229465"/>
        <dbReference type="ChEBI" id="CHEBI:229521"/>
        <dbReference type="ChEBI" id="CHEBI:456215"/>
    </reaction>
    <physiologicalReaction direction="left-to-right" evidence="14">
        <dbReference type="Rhea" id="RHEA:78652"/>
    </physiologicalReaction>
</comment>
<dbReference type="EnsemblMetazoa" id="SCAU002450-RA">
    <property type="protein sequence ID" value="SCAU002450-PA"/>
    <property type="gene ID" value="SCAU002450"/>
</dbReference>
<keyword evidence="9" id="KW-0648">Protein biosynthesis</keyword>
<dbReference type="AlphaFoldDB" id="A0A1I8NVP6"/>
<evidence type="ECO:0000256" key="7">
    <source>
        <dbReference type="ARBA" id="ARBA00022833"/>
    </source>
</evidence>
<evidence type="ECO:0000256" key="17">
    <source>
        <dbReference type="ARBA" id="ARBA00048609"/>
    </source>
</evidence>
<comment type="catalytic activity">
    <reaction evidence="17">
        <text>S-sulfanyl-L-cysteine + tRNA(Cys) + ATP = (S)-sulfanyl-L-cysteinyl-tRNA(Cys) + AMP + diphosphate</text>
        <dbReference type="Rhea" id="RHEA:78647"/>
        <dbReference type="Rhea" id="RHEA-COMP:9661"/>
        <dbReference type="Rhea" id="RHEA-COMP:19119"/>
        <dbReference type="ChEBI" id="CHEBI:30616"/>
        <dbReference type="ChEBI" id="CHEBI:33019"/>
        <dbReference type="ChEBI" id="CHEBI:58591"/>
        <dbReference type="ChEBI" id="CHEBI:78442"/>
        <dbReference type="ChEBI" id="CHEBI:229520"/>
        <dbReference type="ChEBI" id="CHEBI:456215"/>
    </reaction>
    <physiologicalReaction direction="left-to-right" evidence="17">
        <dbReference type="Rhea" id="RHEA:78648"/>
    </physiologicalReaction>
</comment>
<dbReference type="VEuPathDB" id="VectorBase:SCAU002450"/>
<keyword evidence="8" id="KW-0067">ATP-binding</keyword>
<dbReference type="OrthoDB" id="438179at2759"/>
<evidence type="ECO:0000256" key="4">
    <source>
        <dbReference type="ARBA" id="ARBA00022598"/>
    </source>
</evidence>
<dbReference type="HAMAP" id="MF_00041">
    <property type="entry name" value="Cys_tRNA_synth"/>
    <property type="match status" value="1"/>
</dbReference>
<dbReference type="CDD" id="cd00672">
    <property type="entry name" value="CysRS_core"/>
    <property type="match status" value="1"/>
</dbReference>
<proteinExistence type="inferred from homology"/>
<evidence type="ECO:0000256" key="6">
    <source>
        <dbReference type="ARBA" id="ARBA00022741"/>
    </source>
</evidence>
<comment type="similarity">
    <text evidence="2">Belongs to the class-I aminoacyl-tRNA synthetase family.</text>
</comment>
<keyword evidence="7" id="KW-0862">Zinc</keyword>
<sequence length="538" mass="61464">MLKFSKALSLAPLAFNPSRAMCTQHHWFKPAGVDTGIRVYNCPARRQVPLILPHENYITWYTCGPTVYDSCHLGHASCYVKLDIIQRILRNHFNFNIVTAMNITDIDDKIIRQSQESGRNWKDISRQYELEFWSDLRKLNVIEPNIKVRVTEHIPRIVAYIEDIIKKKCAYVANDSSVYFNVKQFPIYGKLQNLNLSEPENAPVGQAEHHQKLAALDFALWKARKSEAEPAWSSPWGWGRPGWHIECSTLANMIFGKSVDFHAGGMDLKFPHHENEEAQSCVFHNTRQWVNYWMHTGHLNIKGQQEKMSKSLKNTISISEMLQDYTSDEFRMACVLSNYRNGMEYSDEMMETARNTLKKFYSFKSDCSAYLTGKKLGSNMVSSSILQNLNYCKSNIDSCIRDDFDTARCIGVLLDQISSISRCINANPSVSDDNSLINATCLDAVAAVSNYIDNVLQSFGFIEASGNQVINAQDNLDINGLLEDILNTRKLIRERAVSDKNKVLFQVCDELRNCLRQNGIDIKDHAQGSSWNLIRNRN</sequence>
<dbReference type="KEGG" id="scac:106088363"/>
<evidence type="ECO:0000256" key="16">
    <source>
        <dbReference type="ARBA" id="ARBA00047731"/>
    </source>
</evidence>
<dbReference type="SUPFAM" id="SSF47323">
    <property type="entry name" value="Anticodon-binding domain of a subclass of class I aminoacyl-tRNA synthetases"/>
    <property type="match status" value="1"/>
</dbReference>
<gene>
    <name evidence="20" type="primary">106088363</name>
</gene>
<dbReference type="GO" id="GO:0006423">
    <property type="term" value="P:cysteinyl-tRNA aminoacylation"/>
    <property type="evidence" value="ECO:0007669"/>
    <property type="project" value="InterPro"/>
</dbReference>
<dbReference type="InterPro" id="IPR032678">
    <property type="entry name" value="tRNA-synt_1_cat_dom"/>
</dbReference>
<dbReference type="Proteomes" id="UP000095300">
    <property type="component" value="Unassembled WGS sequence"/>
</dbReference>
<evidence type="ECO:0000256" key="15">
    <source>
        <dbReference type="ARBA" id="ARBA00047548"/>
    </source>
</evidence>
<comment type="function">
    <text evidence="12">Mitochondrial cysteine-specific aminoacyl-tRNA synthetase that catalyzes the ATP-dependent ligation of cysteine to tRNA(Cys).</text>
</comment>
<evidence type="ECO:0000256" key="3">
    <source>
        <dbReference type="ARBA" id="ARBA00012832"/>
    </source>
</evidence>
<dbReference type="Gene3D" id="3.40.50.620">
    <property type="entry name" value="HUPs"/>
    <property type="match status" value="1"/>
</dbReference>
<evidence type="ECO:0000313" key="20">
    <source>
        <dbReference type="EnsemblMetazoa" id="SCAU002450-PA"/>
    </source>
</evidence>
<comment type="catalytic activity">
    <reaction evidence="16">
        <text>S-sulfanyl-L-cysteine + L-cysteine = S-disulfanyl-L-cysteine + L-alanine</text>
        <dbReference type="Rhea" id="RHEA:78627"/>
        <dbReference type="ChEBI" id="CHEBI:35235"/>
        <dbReference type="ChEBI" id="CHEBI:57972"/>
        <dbReference type="ChEBI" id="CHEBI:58591"/>
        <dbReference type="ChEBI" id="CHEBI:229465"/>
    </reaction>
    <physiologicalReaction direction="left-to-right" evidence="16">
        <dbReference type="Rhea" id="RHEA:78628"/>
    </physiologicalReaction>
</comment>
<dbReference type="FunFam" id="3.40.50.620:FF:000027">
    <property type="entry name" value="Cysteine--tRNA ligase, cytoplasmic"/>
    <property type="match status" value="1"/>
</dbReference>
<dbReference type="InterPro" id="IPR015803">
    <property type="entry name" value="Cys-tRNA-ligase"/>
</dbReference>
<accession>A0A1I8NVP6</accession>
<evidence type="ECO:0000256" key="12">
    <source>
        <dbReference type="ARBA" id="ARBA00043868"/>
    </source>
</evidence>
<dbReference type="InterPro" id="IPR024909">
    <property type="entry name" value="Cys-tRNA/MSH_ligase"/>
</dbReference>
<evidence type="ECO:0000256" key="8">
    <source>
        <dbReference type="ARBA" id="ARBA00022840"/>
    </source>
</evidence>
<dbReference type="STRING" id="35570.A0A1I8NVP6"/>
<reference evidence="20" key="1">
    <citation type="submission" date="2020-05" db="UniProtKB">
        <authorList>
            <consortium name="EnsemblMetazoa"/>
        </authorList>
    </citation>
    <scope>IDENTIFICATION</scope>
    <source>
        <strain evidence="20">USDA</strain>
    </source>
</reference>
<keyword evidence="5" id="KW-0479">Metal-binding</keyword>
<evidence type="ECO:0000256" key="18">
    <source>
        <dbReference type="ARBA" id="ARBA00049046"/>
    </source>
</evidence>
<dbReference type="NCBIfam" id="TIGR00435">
    <property type="entry name" value="cysS"/>
    <property type="match status" value="1"/>
</dbReference>
<dbReference type="GO" id="GO:0004817">
    <property type="term" value="F:cysteine-tRNA ligase activity"/>
    <property type="evidence" value="ECO:0007669"/>
    <property type="project" value="UniProtKB-EC"/>
</dbReference>
<evidence type="ECO:0000256" key="1">
    <source>
        <dbReference type="ARBA" id="ARBA00001947"/>
    </source>
</evidence>
<feature type="domain" description="tRNA synthetases class I catalytic" evidence="19">
    <location>
        <begin position="54"/>
        <end position="354"/>
    </location>
</feature>
<evidence type="ECO:0000256" key="11">
    <source>
        <dbReference type="ARBA" id="ARBA00031499"/>
    </source>
</evidence>
<dbReference type="Pfam" id="PF01406">
    <property type="entry name" value="tRNA-synt_1e"/>
    <property type="match status" value="1"/>
</dbReference>
<evidence type="ECO:0000256" key="2">
    <source>
        <dbReference type="ARBA" id="ARBA00005594"/>
    </source>
</evidence>
<dbReference type="GO" id="GO:0046872">
    <property type="term" value="F:metal ion binding"/>
    <property type="evidence" value="ECO:0007669"/>
    <property type="project" value="UniProtKB-KW"/>
</dbReference>
<comment type="catalytic activity">
    <reaction evidence="18">
        <text>tRNA(Cys) + L-cysteine + ATP = L-cysteinyl-tRNA(Cys) + AMP + diphosphate</text>
        <dbReference type="Rhea" id="RHEA:17773"/>
        <dbReference type="Rhea" id="RHEA-COMP:9661"/>
        <dbReference type="Rhea" id="RHEA-COMP:9679"/>
        <dbReference type="ChEBI" id="CHEBI:30616"/>
        <dbReference type="ChEBI" id="CHEBI:33019"/>
        <dbReference type="ChEBI" id="CHEBI:35235"/>
        <dbReference type="ChEBI" id="CHEBI:78442"/>
        <dbReference type="ChEBI" id="CHEBI:78517"/>
        <dbReference type="ChEBI" id="CHEBI:456215"/>
        <dbReference type="EC" id="6.1.1.16"/>
    </reaction>
    <physiologicalReaction direction="right-to-left" evidence="18">
        <dbReference type="Rhea" id="RHEA:17775"/>
    </physiologicalReaction>
</comment>
<organism evidence="20 21">
    <name type="scientific">Stomoxys calcitrans</name>
    <name type="common">Stable fly</name>
    <name type="synonym">Conops calcitrans</name>
    <dbReference type="NCBI Taxonomy" id="35570"/>
    <lineage>
        <taxon>Eukaryota</taxon>
        <taxon>Metazoa</taxon>
        <taxon>Ecdysozoa</taxon>
        <taxon>Arthropoda</taxon>
        <taxon>Hexapoda</taxon>
        <taxon>Insecta</taxon>
        <taxon>Pterygota</taxon>
        <taxon>Neoptera</taxon>
        <taxon>Endopterygota</taxon>
        <taxon>Diptera</taxon>
        <taxon>Brachycera</taxon>
        <taxon>Muscomorpha</taxon>
        <taxon>Muscoidea</taxon>
        <taxon>Muscidae</taxon>
        <taxon>Stomoxys</taxon>
    </lineage>
</organism>
<keyword evidence="21" id="KW-1185">Reference proteome</keyword>
<dbReference type="PRINTS" id="PR00983">
    <property type="entry name" value="TRNASYNTHCYS"/>
</dbReference>
<dbReference type="InterPro" id="IPR014729">
    <property type="entry name" value="Rossmann-like_a/b/a_fold"/>
</dbReference>
<keyword evidence="6" id="KW-0547">Nucleotide-binding</keyword>